<dbReference type="AlphaFoldDB" id="A0A372NMW3"/>
<dbReference type="EMBL" id="QWDC01000004">
    <property type="protein sequence ID" value="RFZ90292.1"/>
    <property type="molecule type" value="Genomic_DNA"/>
</dbReference>
<dbReference type="Proteomes" id="UP000264217">
    <property type="component" value="Unassembled WGS sequence"/>
</dbReference>
<dbReference type="RefSeq" id="WP_117393706.1">
    <property type="nucleotide sequence ID" value="NZ_QWDC01000004.1"/>
</dbReference>
<evidence type="ECO:0000313" key="1">
    <source>
        <dbReference type="EMBL" id="RFZ90292.1"/>
    </source>
</evidence>
<name>A0A372NMW3_9SPHI</name>
<sequence length="101" mass="11007">MENIQILVICRHPEILATVVRLINNKPEWKATGCETDESAINAFEATKHAVVLIGAGVDADSERHLRQTFTGIHPQVKIVQHYGGGSGLLFAEIYGALNAQ</sequence>
<comment type="caution">
    <text evidence="1">The sequence shown here is derived from an EMBL/GenBank/DDBJ whole genome shotgun (WGS) entry which is preliminary data.</text>
</comment>
<gene>
    <name evidence="1" type="ORF">D0C36_21070</name>
</gene>
<protein>
    <recommendedName>
        <fullName evidence="3">Response regulator receiver protein</fullName>
    </recommendedName>
</protein>
<proteinExistence type="predicted"/>
<dbReference type="OrthoDB" id="677818at2"/>
<reference evidence="1 2" key="1">
    <citation type="submission" date="2018-08" db="EMBL/GenBank/DDBJ databases">
        <title>Mucilaginibacter sp. MYSH2.</title>
        <authorList>
            <person name="Seo T."/>
        </authorList>
    </citation>
    <scope>NUCLEOTIDE SEQUENCE [LARGE SCALE GENOMIC DNA]</scope>
    <source>
        <strain evidence="1 2">MYSH2</strain>
    </source>
</reference>
<organism evidence="1 2">
    <name type="scientific">Mucilaginibacter conchicola</name>
    <dbReference type="NCBI Taxonomy" id="2303333"/>
    <lineage>
        <taxon>Bacteria</taxon>
        <taxon>Pseudomonadati</taxon>
        <taxon>Bacteroidota</taxon>
        <taxon>Sphingobacteriia</taxon>
        <taxon>Sphingobacteriales</taxon>
        <taxon>Sphingobacteriaceae</taxon>
        <taxon>Mucilaginibacter</taxon>
    </lineage>
</organism>
<evidence type="ECO:0008006" key="3">
    <source>
        <dbReference type="Google" id="ProtNLM"/>
    </source>
</evidence>
<keyword evidence="2" id="KW-1185">Reference proteome</keyword>
<evidence type="ECO:0000313" key="2">
    <source>
        <dbReference type="Proteomes" id="UP000264217"/>
    </source>
</evidence>
<accession>A0A372NMW3</accession>